<sequence>MASCSLGRTSIQLRLSSVLAIFVLQLVFVNAGQNTRMLGGRVNDLSPPPSPKPGRVRHMIPPEIPPSTQRSPPSPPPSYL</sequence>
<evidence type="ECO:0000313" key="2">
    <source>
        <dbReference type="EMBL" id="KAG6764226.1"/>
    </source>
</evidence>
<reference evidence="2" key="1">
    <citation type="journal article" date="2020" name="bioRxiv">
        <title>Hybrid origin of Populus tomentosa Carr. identified through genome sequencing and phylogenomic analysis.</title>
        <authorList>
            <person name="An X."/>
            <person name="Gao K."/>
            <person name="Chen Z."/>
            <person name="Li J."/>
            <person name="Yang X."/>
            <person name="Yang X."/>
            <person name="Zhou J."/>
            <person name="Guo T."/>
            <person name="Zhao T."/>
            <person name="Huang S."/>
            <person name="Miao D."/>
            <person name="Khan W.U."/>
            <person name="Rao P."/>
            <person name="Ye M."/>
            <person name="Lei B."/>
            <person name="Liao W."/>
            <person name="Wang J."/>
            <person name="Ji L."/>
            <person name="Li Y."/>
            <person name="Guo B."/>
            <person name="Mustafa N.S."/>
            <person name="Li S."/>
            <person name="Yun Q."/>
            <person name="Keller S.R."/>
            <person name="Mao J."/>
            <person name="Zhang R."/>
            <person name="Strauss S.H."/>
        </authorList>
    </citation>
    <scope>NUCLEOTIDE SEQUENCE</scope>
    <source>
        <strain evidence="2">GM15</strain>
        <tissue evidence="2">Leaf</tissue>
    </source>
</reference>
<accession>A0A8X8CIM4</accession>
<keyword evidence="3" id="KW-1185">Reference proteome</keyword>
<evidence type="ECO:0000313" key="3">
    <source>
        <dbReference type="Proteomes" id="UP000886885"/>
    </source>
</evidence>
<dbReference type="Proteomes" id="UP000886885">
    <property type="component" value="Chromosome 8D"/>
</dbReference>
<dbReference type="AlphaFoldDB" id="A0A8X8CIM4"/>
<organism evidence="2 3">
    <name type="scientific">Populus tomentosa</name>
    <name type="common">Chinese white poplar</name>
    <dbReference type="NCBI Taxonomy" id="118781"/>
    <lineage>
        <taxon>Eukaryota</taxon>
        <taxon>Viridiplantae</taxon>
        <taxon>Streptophyta</taxon>
        <taxon>Embryophyta</taxon>
        <taxon>Tracheophyta</taxon>
        <taxon>Spermatophyta</taxon>
        <taxon>Magnoliopsida</taxon>
        <taxon>eudicotyledons</taxon>
        <taxon>Gunneridae</taxon>
        <taxon>Pentapetalae</taxon>
        <taxon>rosids</taxon>
        <taxon>fabids</taxon>
        <taxon>Malpighiales</taxon>
        <taxon>Salicaceae</taxon>
        <taxon>Saliceae</taxon>
        <taxon>Populus</taxon>
    </lineage>
</organism>
<protein>
    <submittedName>
        <fullName evidence="2">Uncharacterized protein</fullName>
    </submittedName>
</protein>
<name>A0A8X8CIM4_POPTO</name>
<evidence type="ECO:0000256" key="1">
    <source>
        <dbReference type="SAM" id="MobiDB-lite"/>
    </source>
</evidence>
<gene>
    <name evidence="2" type="ORF">POTOM_031687</name>
</gene>
<proteinExistence type="predicted"/>
<feature type="region of interest" description="Disordered" evidence="1">
    <location>
        <begin position="37"/>
        <end position="80"/>
    </location>
</feature>
<comment type="caution">
    <text evidence="2">The sequence shown here is derived from an EMBL/GenBank/DDBJ whole genome shotgun (WGS) entry which is preliminary data.</text>
</comment>
<dbReference type="EMBL" id="JAAWWB010000016">
    <property type="protein sequence ID" value="KAG6764226.1"/>
    <property type="molecule type" value="Genomic_DNA"/>
</dbReference>